<dbReference type="GO" id="GO:0006747">
    <property type="term" value="P:FAD biosynthetic process"/>
    <property type="evidence" value="ECO:0007669"/>
    <property type="project" value="TreeGrafter"/>
</dbReference>
<evidence type="ECO:0000256" key="6">
    <source>
        <dbReference type="ARBA" id="ARBA00022695"/>
    </source>
</evidence>
<dbReference type="AlphaFoldDB" id="F0XY18"/>
<evidence type="ECO:0000256" key="1">
    <source>
        <dbReference type="ARBA" id="ARBA00004726"/>
    </source>
</evidence>
<evidence type="ECO:0000256" key="2">
    <source>
        <dbReference type="ARBA" id="ARBA00012393"/>
    </source>
</evidence>
<keyword evidence="9" id="KW-0067">ATP-binding</keyword>
<comment type="pathway">
    <text evidence="1">Cofactor biosynthesis; FAD biosynthesis; FAD from FMN: step 1/1.</text>
</comment>
<keyword evidence="7" id="KW-0547">Nucleotide-binding</keyword>
<keyword evidence="6" id="KW-0548">Nucleotidyltransferase</keyword>
<dbReference type="eggNOG" id="KOG2644">
    <property type="taxonomic scope" value="Eukaryota"/>
</dbReference>
<sequence length="104" mass="11523">PRPLAFVLGTRRGDPNCGDQKAFEPSSDWMPPFMRVNPILDWTYGDVWAFLRAFDLPYCALYDGGYTSLGSAPTTSRNPALLGDGGAYKPAHLLEDWSLERAGR</sequence>
<evidence type="ECO:0000256" key="5">
    <source>
        <dbReference type="ARBA" id="ARBA00022679"/>
    </source>
</evidence>
<dbReference type="GO" id="GO:0005524">
    <property type="term" value="F:ATP binding"/>
    <property type="evidence" value="ECO:0007669"/>
    <property type="project" value="UniProtKB-KW"/>
</dbReference>
<evidence type="ECO:0000256" key="9">
    <source>
        <dbReference type="ARBA" id="ARBA00022840"/>
    </source>
</evidence>
<comment type="catalytic activity">
    <reaction evidence="12">
        <text>FMN + ATP + H(+) = FAD + diphosphate</text>
        <dbReference type="Rhea" id="RHEA:17237"/>
        <dbReference type="ChEBI" id="CHEBI:15378"/>
        <dbReference type="ChEBI" id="CHEBI:30616"/>
        <dbReference type="ChEBI" id="CHEBI:33019"/>
        <dbReference type="ChEBI" id="CHEBI:57692"/>
        <dbReference type="ChEBI" id="CHEBI:58210"/>
        <dbReference type="EC" id="2.7.7.2"/>
    </reaction>
</comment>
<dbReference type="PANTHER" id="PTHR23293:SF9">
    <property type="entry name" value="FAD SYNTHASE"/>
    <property type="match status" value="1"/>
</dbReference>
<evidence type="ECO:0000256" key="10">
    <source>
        <dbReference type="ARBA" id="ARBA00031145"/>
    </source>
</evidence>
<keyword evidence="3" id="KW-0285">Flavoprotein</keyword>
<proteinExistence type="predicted"/>
<organism evidence="15">
    <name type="scientific">Aureococcus anophagefferens</name>
    <name type="common">Harmful bloom alga</name>
    <dbReference type="NCBI Taxonomy" id="44056"/>
    <lineage>
        <taxon>Eukaryota</taxon>
        <taxon>Sar</taxon>
        <taxon>Stramenopiles</taxon>
        <taxon>Ochrophyta</taxon>
        <taxon>Pelagophyceae</taxon>
        <taxon>Pelagomonadales</taxon>
        <taxon>Pelagomonadaceae</taxon>
        <taxon>Aureococcus</taxon>
    </lineage>
</organism>
<evidence type="ECO:0000313" key="14">
    <source>
        <dbReference type="EMBL" id="EGB12248.1"/>
    </source>
</evidence>
<evidence type="ECO:0000259" key="13">
    <source>
        <dbReference type="Pfam" id="PF01507"/>
    </source>
</evidence>
<protein>
    <recommendedName>
        <fullName evidence="2">FAD synthase</fullName>
        <ecNumber evidence="2">2.7.7.2</ecNumber>
    </recommendedName>
    <alternativeName>
        <fullName evidence="10">FAD pyrophosphorylase</fullName>
    </alternativeName>
    <alternativeName>
        <fullName evidence="11">FMN adenylyltransferase</fullName>
    </alternativeName>
</protein>
<evidence type="ECO:0000256" key="8">
    <source>
        <dbReference type="ARBA" id="ARBA00022827"/>
    </source>
</evidence>
<dbReference type="Pfam" id="PF01507">
    <property type="entry name" value="PAPS_reduct"/>
    <property type="match status" value="1"/>
</dbReference>
<keyword evidence="8" id="KW-0274">FAD</keyword>
<keyword evidence="4" id="KW-0288">FMN</keyword>
<dbReference type="RefSeq" id="XP_009032892.1">
    <property type="nucleotide sequence ID" value="XM_009034644.1"/>
</dbReference>
<dbReference type="InterPro" id="IPR014729">
    <property type="entry name" value="Rossmann-like_a/b/a_fold"/>
</dbReference>
<dbReference type="OrthoDB" id="270728at2759"/>
<evidence type="ECO:0000256" key="3">
    <source>
        <dbReference type="ARBA" id="ARBA00022630"/>
    </source>
</evidence>
<feature type="domain" description="Phosphoadenosine phosphosulphate reductase" evidence="13">
    <location>
        <begin position="5"/>
        <end position="76"/>
    </location>
</feature>
<name>F0XY18_AURAN</name>
<dbReference type="GeneID" id="20229252"/>
<evidence type="ECO:0000313" key="15">
    <source>
        <dbReference type="Proteomes" id="UP000002729"/>
    </source>
</evidence>
<dbReference type="Proteomes" id="UP000002729">
    <property type="component" value="Unassembled WGS sequence"/>
</dbReference>
<evidence type="ECO:0000256" key="12">
    <source>
        <dbReference type="ARBA" id="ARBA00049494"/>
    </source>
</evidence>
<dbReference type="SUPFAM" id="SSF52402">
    <property type="entry name" value="Adenine nucleotide alpha hydrolases-like"/>
    <property type="match status" value="1"/>
</dbReference>
<dbReference type="OMA" id="AFDLPYC"/>
<dbReference type="InterPro" id="IPR002500">
    <property type="entry name" value="PAPS_reduct_dom"/>
</dbReference>
<evidence type="ECO:0000256" key="11">
    <source>
        <dbReference type="ARBA" id="ARBA00031871"/>
    </source>
</evidence>
<feature type="non-terminal residue" evidence="14">
    <location>
        <position position="1"/>
    </location>
</feature>
<feature type="non-terminal residue" evidence="14">
    <location>
        <position position="104"/>
    </location>
</feature>
<dbReference type="Gene3D" id="3.40.50.620">
    <property type="entry name" value="HUPs"/>
    <property type="match status" value="1"/>
</dbReference>
<dbReference type="EMBL" id="GL833121">
    <property type="protein sequence ID" value="EGB12248.1"/>
    <property type="molecule type" value="Genomic_DNA"/>
</dbReference>
<evidence type="ECO:0000256" key="7">
    <source>
        <dbReference type="ARBA" id="ARBA00022741"/>
    </source>
</evidence>
<keyword evidence="5" id="KW-0808">Transferase</keyword>
<dbReference type="InParanoid" id="F0XY18"/>
<gene>
    <name evidence="14" type="ORF">AURANDRAFT_8492</name>
</gene>
<evidence type="ECO:0000256" key="4">
    <source>
        <dbReference type="ARBA" id="ARBA00022643"/>
    </source>
</evidence>
<dbReference type="PANTHER" id="PTHR23293">
    <property type="entry name" value="FAD SYNTHETASE-RELATED FMN ADENYLYLTRANSFERASE"/>
    <property type="match status" value="1"/>
</dbReference>
<reference evidence="14 15" key="1">
    <citation type="journal article" date="2011" name="Proc. Natl. Acad. Sci. U.S.A.">
        <title>Niche of harmful alga Aureococcus anophagefferens revealed through ecogenomics.</title>
        <authorList>
            <person name="Gobler C.J."/>
            <person name="Berry D.L."/>
            <person name="Dyhrman S.T."/>
            <person name="Wilhelm S.W."/>
            <person name="Salamov A."/>
            <person name="Lobanov A.V."/>
            <person name="Zhang Y."/>
            <person name="Collier J.L."/>
            <person name="Wurch L.L."/>
            <person name="Kustka A.B."/>
            <person name="Dill B.D."/>
            <person name="Shah M."/>
            <person name="VerBerkmoes N.C."/>
            <person name="Kuo A."/>
            <person name="Terry A."/>
            <person name="Pangilinan J."/>
            <person name="Lindquist E.A."/>
            <person name="Lucas S."/>
            <person name="Paulsen I.T."/>
            <person name="Hattenrath-Lehmann T.K."/>
            <person name="Talmage S.C."/>
            <person name="Walker E.A."/>
            <person name="Koch F."/>
            <person name="Burson A.M."/>
            <person name="Marcoval M.A."/>
            <person name="Tang Y.Z."/>
            <person name="Lecleir G.R."/>
            <person name="Coyne K.J."/>
            <person name="Berg G.M."/>
            <person name="Bertrand E.M."/>
            <person name="Saito M.A."/>
            <person name="Gladyshev V.N."/>
            <person name="Grigoriev I.V."/>
        </authorList>
    </citation>
    <scope>NUCLEOTIDE SEQUENCE [LARGE SCALE GENOMIC DNA]</scope>
    <source>
        <strain evidence="15">CCMP 1984</strain>
    </source>
</reference>
<dbReference type="GO" id="GO:0003919">
    <property type="term" value="F:FMN adenylyltransferase activity"/>
    <property type="evidence" value="ECO:0007669"/>
    <property type="project" value="UniProtKB-EC"/>
</dbReference>
<keyword evidence="15" id="KW-1185">Reference proteome</keyword>
<dbReference type="KEGG" id="aaf:AURANDRAFT_8492"/>
<dbReference type="EC" id="2.7.7.2" evidence="2"/>
<accession>F0XY18</accession>